<evidence type="ECO:0000256" key="11">
    <source>
        <dbReference type="ARBA" id="ARBA00022946"/>
    </source>
</evidence>
<keyword evidence="10" id="KW-0862">Zinc</keyword>
<dbReference type="SMART" id="SM01264">
    <property type="entry name" value="M16C_associated"/>
    <property type="match status" value="1"/>
</dbReference>
<keyword evidence="13" id="KW-0496">Mitochondrion</keyword>
<feature type="domain" description="Peptidase M16C associated" evidence="16">
    <location>
        <begin position="499"/>
        <end position="757"/>
    </location>
</feature>
<dbReference type="Proteomes" id="UP000027920">
    <property type="component" value="Unassembled WGS sequence"/>
</dbReference>
<comment type="caution">
    <text evidence="17">The sequence shown here is derived from an EMBL/GenBank/DDBJ whole genome shotgun (WGS) entry which is preliminary data.</text>
</comment>
<dbReference type="InterPro" id="IPR055130">
    <property type="entry name" value="PreP_C"/>
</dbReference>
<evidence type="ECO:0000256" key="4">
    <source>
        <dbReference type="ARBA" id="ARBA00007575"/>
    </source>
</evidence>
<sequence length="1030" mass="115157">MLRHGLARHGLQQSRVLCSNPRLPNTRGYASVTDLNAFPKPGQSLHGFTLKEIKHVPELHLTALSLEHEKTGAEYLHVARDDKNNVFAINFKTNPTDRTGLPHILEHVTLCGSEKYPVRDPFFKMMPRSLANFMNAFTSSDYTSYPFATTNLQDFRNLSEVYLDATLHPLLKHSDFLQEGWRLGPENPRDVATENNVRFKGVVYNEMKGQMSDASYLFYIRFREHLFPSLYNSGGDPEVMTNLTHEKLVKFSREHYHPSNAKLFSYGSISLAEHLKYVNEKISIFERASFDAEVKLPIDLSAGPQTFEVAGPLDTMQPPDRQTKSSITWMGCPSSDIVESFCISIMMSLLMNGYGSPLYQGLIESGLGTNFSPNSGYDASGRVGVFSVGLDGMKSDDVAGLKHTIQKILGEKAHEAFQTHKIEGYMHQLELSLKHKTPTFGMGLLDKTLPGWFNGVSPMDSLAWNEIVDAFRARLQEEKYLEKLVQKYFMNDNTMQFVMRPSETYATSLEIQEEERRIAILEDLKKSSSSSEAAISGLGQQELELLEEQESAQYKNLDTLPTLRVDDISRTKERKPRHWDQISHVKSLWRETSTNGITYFQAKHLLQDLPTDLRLLLPLFTESLMRLGTKTKSVGDLEAEILLKTGGISIAPYAAPEPWSLDKYTEGLMLSGYALDRNIPAMYQLIHTLLLEIDFSDPKTIGAIRELLESKTSGALDSVAETGHHFAITSAAAALTKRGLIQDQLSGLSQIEATATLLDAARRNPASLQEVVQKLQEIQSFAISNSSDLSVRIVCEPSSTPSNQHALKEFLAKLPSGKQQPNSRSALTDFVTGSALSRRAYFDLPFQVSYTGTCLQTVPYSSPDKAPLTVLGQLLIHNFLHPEVREKGGAYGASASASPISGLFTMSSYRDPNPRNSLNVFQRAGLYARDKEWSSRELEESKLSIFQGIDAPTSVSGEAGKEFIYGITEDMDQRMRESLLDVSKNDVQRVAQKYLVDLSPELKSACILGEKKEWAEQDSWEIKSLKMTAA</sequence>
<gene>
    <name evidence="17" type="ORF">A1O9_10074</name>
</gene>
<evidence type="ECO:0000256" key="15">
    <source>
        <dbReference type="ARBA" id="ARBA00045897"/>
    </source>
</evidence>
<evidence type="ECO:0000256" key="8">
    <source>
        <dbReference type="ARBA" id="ARBA00022723"/>
    </source>
</evidence>
<evidence type="ECO:0000256" key="6">
    <source>
        <dbReference type="ARBA" id="ARBA00020167"/>
    </source>
</evidence>
<dbReference type="InterPro" id="IPR013578">
    <property type="entry name" value="Peptidase_M16C_assoc"/>
</dbReference>
<comment type="subcellular location">
    <subcellularLocation>
        <location evidence="3">Mitochondrion intermembrane space</location>
    </subcellularLocation>
    <subcellularLocation>
        <location evidence="2">Mitochondrion matrix</location>
    </subcellularLocation>
</comment>
<dbReference type="Pfam" id="PF22516">
    <property type="entry name" value="PreP_C"/>
    <property type="match status" value="1"/>
</dbReference>
<dbReference type="GO" id="GO:0004176">
    <property type="term" value="F:ATP-dependent peptidase activity"/>
    <property type="evidence" value="ECO:0007669"/>
    <property type="project" value="EnsemblFungi"/>
</dbReference>
<evidence type="ECO:0000256" key="7">
    <source>
        <dbReference type="ARBA" id="ARBA00022670"/>
    </source>
</evidence>
<dbReference type="Pfam" id="PF00675">
    <property type="entry name" value="Peptidase_M16"/>
    <property type="match status" value="1"/>
</dbReference>
<dbReference type="AlphaFoldDB" id="A0A072P0K7"/>
<dbReference type="FunFam" id="3.30.830.10:FF:000013">
    <property type="entry name" value="Mitochondrial presequence protease"/>
    <property type="match status" value="1"/>
</dbReference>
<dbReference type="GeneID" id="25284980"/>
<dbReference type="EMBL" id="AMGV01000012">
    <property type="protein sequence ID" value="KEF53674.1"/>
    <property type="molecule type" value="Genomic_DNA"/>
</dbReference>
<name>A0A072P0K7_9EURO</name>
<dbReference type="OrthoDB" id="10250783at2759"/>
<dbReference type="SUPFAM" id="SSF63411">
    <property type="entry name" value="LuxS/MPP-like metallohydrolase"/>
    <property type="match status" value="4"/>
</dbReference>
<dbReference type="HOGENOM" id="CLU_009165_0_0_1"/>
<dbReference type="GO" id="GO:0005759">
    <property type="term" value="C:mitochondrial matrix"/>
    <property type="evidence" value="ECO:0007669"/>
    <property type="project" value="UniProtKB-SubCell"/>
</dbReference>
<dbReference type="InterPro" id="IPR007863">
    <property type="entry name" value="Peptidase_M16_C"/>
</dbReference>
<dbReference type="Pfam" id="PF08367">
    <property type="entry name" value="M16C_assoc"/>
    <property type="match status" value="1"/>
</dbReference>
<comment type="similarity">
    <text evidence="4">Belongs to the peptidase M16 family. PreP subfamily.</text>
</comment>
<dbReference type="GO" id="GO:0004222">
    <property type="term" value="F:metalloendopeptidase activity"/>
    <property type="evidence" value="ECO:0007669"/>
    <property type="project" value="EnsemblFungi"/>
</dbReference>
<protein>
    <recommendedName>
        <fullName evidence="6">Presequence protease, mitochondrial</fullName>
    </recommendedName>
    <alternativeName>
        <fullName evidence="14">Pitrilysin metalloproteinase</fullName>
    </alternativeName>
</protein>
<comment type="subunit">
    <text evidence="5">Monomer and homodimer; homodimerization is induced by binding of the substrate.</text>
</comment>
<keyword evidence="18" id="KW-1185">Reference proteome</keyword>
<evidence type="ECO:0000256" key="14">
    <source>
        <dbReference type="ARBA" id="ARBA00034552"/>
    </source>
</evidence>
<evidence type="ECO:0000256" key="2">
    <source>
        <dbReference type="ARBA" id="ARBA00004305"/>
    </source>
</evidence>
<evidence type="ECO:0000313" key="18">
    <source>
        <dbReference type="Proteomes" id="UP000027920"/>
    </source>
</evidence>
<dbReference type="Pfam" id="PF05193">
    <property type="entry name" value="Peptidase_M16_C"/>
    <property type="match status" value="1"/>
</dbReference>
<keyword evidence="11" id="KW-0809">Transit peptide</keyword>
<comment type="function">
    <text evidence="15">Degrades mitochondrial transit peptides after their cleavage in the intermembrane space or in the matrix, and presequence peptides; clearance of these peptides is required to keep the presequence processing machinery running. Preferentially cleaves the N-terminal side of paired basic amino acid residues. Also degrades other unstructured peptides. May function as an ATP-dependent peptidase as opposed to a metalloendopeptidase.</text>
</comment>
<evidence type="ECO:0000256" key="9">
    <source>
        <dbReference type="ARBA" id="ARBA00022801"/>
    </source>
</evidence>
<keyword evidence="9" id="KW-0378">Hydrolase</keyword>
<comment type="cofactor">
    <cofactor evidence="1">
        <name>Zn(2+)</name>
        <dbReference type="ChEBI" id="CHEBI:29105"/>
    </cofactor>
</comment>
<dbReference type="Gene3D" id="3.30.830.10">
    <property type="entry name" value="Metalloenzyme, LuxS/M16 peptidase-like"/>
    <property type="match status" value="4"/>
</dbReference>
<evidence type="ECO:0000313" key="17">
    <source>
        <dbReference type="EMBL" id="KEF53674.1"/>
    </source>
</evidence>
<keyword evidence="8" id="KW-0479">Metal-binding</keyword>
<dbReference type="PANTHER" id="PTHR43016">
    <property type="entry name" value="PRESEQUENCE PROTEASE"/>
    <property type="match status" value="1"/>
</dbReference>
<dbReference type="GO" id="GO:0051603">
    <property type="term" value="P:proteolysis involved in protein catabolic process"/>
    <property type="evidence" value="ECO:0007669"/>
    <property type="project" value="EnsemblFungi"/>
</dbReference>
<dbReference type="VEuPathDB" id="FungiDB:A1O9_10074"/>
<organism evidence="17 18">
    <name type="scientific">Exophiala aquamarina CBS 119918</name>
    <dbReference type="NCBI Taxonomy" id="1182545"/>
    <lineage>
        <taxon>Eukaryota</taxon>
        <taxon>Fungi</taxon>
        <taxon>Dikarya</taxon>
        <taxon>Ascomycota</taxon>
        <taxon>Pezizomycotina</taxon>
        <taxon>Eurotiomycetes</taxon>
        <taxon>Chaetothyriomycetidae</taxon>
        <taxon>Chaetothyriales</taxon>
        <taxon>Herpotrichiellaceae</taxon>
        <taxon>Exophiala</taxon>
    </lineage>
</organism>
<dbReference type="GO" id="GO:0005758">
    <property type="term" value="C:mitochondrial intermembrane space"/>
    <property type="evidence" value="ECO:0007669"/>
    <property type="project" value="UniProtKB-SubCell"/>
</dbReference>
<accession>A0A072P0K7</accession>
<dbReference type="STRING" id="1182545.A0A072P0K7"/>
<evidence type="ECO:0000256" key="3">
    <source>
        <dbReference type="ARBA" id="ARBA00004569"/>
    </source>
</evidence>
<dbReference type="RefSeq" id="XP_013256264.1">
    <property type="nucleotide sequence ID" value="XM_013400810.1"/>
</dbReference>
<evidence type="ECO:0000256" key="12">
    <source>
        <dbReference type="ARBA" id="ARBA00023049"/>
    </source>
</evidence>
<keyword evidence="7" id="KW-0645">Protease</keyword>
<evidence type="ECO:0000259" key="16">
    <source>
        <dbReference type="SMART" id="SM01264"/>
    </source>
</evidence>
<dbReference type="FunFam" id="3.30.830.10:FF:000011">
    <property type="entry name" value="Presequence protease, mitochondrial"/>
    <property type="match status" value="1"/>
</dbReference>
<dbReference type="GO" id="GO:0008270">
    <property type="term" value="F:zinc ion binding"/>
    <property type="evidence" value="ECO:0007669"/>
    <property type="project" value="EnsemblFungi"/>
</dbReference>
<evidence type="ECO:0000256" key="13">
    <source>
        <dbReference type="ARBA" id="ARBA00023128"/>
    </source>
</evidence>
<evidence type="ECO:0000256" key="1">
    <source>
        <dbReference type="ARBA" id="ARBA00001947"/>
    </source>
</evidence>
<dbReference type="GO" id="GO:0034982">
    <property type="term" value="P:mitochondrial protein processing"/>
    <property type="evidence" value="ECO:0007669"/>
    <property type="project" value="EnsemblFungi"/>
</dbReference>
<dbReference type="InterPro" id="IPR011765">
    <property type="entry name" value="Pept_M16_N"/>
</dbReference>
<reference evidence="17 18" key="1">
    <citation type="submission" date="2013-03" db="EMBL/GenBank/DDBJ databases">
        <title>The Genome Sequence of Exophiala aquamarina CBS 119918.</title>
        <authorList>
            <consortium name="The Broad Institute Genomics Platform"/>
            <person name="Cuomo C."/>
            <person name="de Hoog S."/>
            <person name="Gorbushina A."/>
            <person name="Walker B."/>
            <person name="Young S.K."/>
            <person name="Zeng Q."/>
            <person name="Gargeya S."/>
            <person name="Fitzgerald M."/>
            <person name="Haas B."/>
            <person name="Abouelleil A."/>
            <person name="Allen A.W."/>
            <person name="Alvarado L."/>
            <person name="Arachchi H.M."/>
            <person name="Berlin A.M."/>
            <person name="Chapman S.B."/>
            <person name="Gainer-Dewar J."/>
            <person name="Goldberg J."/>
            <person name="Griggs A."/>
            <person name="Gujja S."/>
            <person name="Hansen M."/>
            <person name="Howarth C."/>
            <person name="Imamovic A."/>
            <person name="Ireland A."/>
            <person name="Larimer J."/>
            <person name="McCowan C."/>
            <person name="Murphy C."/>
            <person name="Pearson M."/>
            <person name="Poon T.W."/>
            <person name="Priest M."/>
            <person name="Roberts A."/>
            <person name="Saif S."/>
            <person name="Shea T."/>
            <person name="Sisk P."/>
            <person name="Sykes S."/>
            <person name="Wortman J."/>
            <person name="Nusbaum C."/>
            <person name="Birren B."/>
        </authorList>
    </citation>
    <scope>NUCLEOTIDE SEQUENCE [LARGE SCALE GENOMIC DNA]</scope>
    <source>
        <strain evidence="17 18">CBS 119918</strain>
    </source>
</reference>
<proteinExistence type="inferred from homology"/>
<dbReference type="FunFam" id="3.30.830.10:FF:000009">
    <property type="entry name" value="Presequence protease, mitochondrial"/>
    <property type="match status" value="1"/>
</dbReference>
<evidence type="ECO:0000256" key="10">
    <source>
        <dbReference type="ARBA" id="ARBA00022833"/>
    </source>
</evidence>
<keyword evidence="12" id="KW-0482">Metalloprotease</keyword>
<evidence type="ECO:0000256" key="5">
    <source>
        <dbReference type="ARBA" id="ARBA00011853"/>
    </source>
</evidence>
<dbReference type="InterPro" id="IPR011249">
    <property type="entry name" value="Metalloenz_LuxS/M16"/>
</dbReference>
<dbReference type="PANTHER" id="PTHR43016:SF13">
    <property type="entry name" value="PRESEQUENCE PROTEASE, MITOCHONDRIAL"/>
    <property type="match status" value="1"/>
</dbReference>